<accession>A0ABR9WMV8</accession>
<dbReference type="PANTHER" id="PTHR30349:SF41">
    <property type="entry name" value="INTEGRASE_RECOMBINASE PROTEIN MJ0367-RELATED"/>
    <property type="match status" value="1"/>
</dbReference>
<keyword evidence="3 5" id="KW-0238">DNA-binding</keyword>
<dbReference type="InterPro" id="IPR011010">
    <property type="entry name" value="DNA_brk_join_enz"/>
</dbReference>
<dbReference type="Gene3D" id="1.10.443.10">
    <property type="entry name" value="Intergrase catalytic core"/>
    <property type="match status" value="1"/>
</dbReference>
<dbReference type="PANTHER" id="PTHR30349">
    <property type="entry name" value="PHAGE INTEGRASE-RELATED"/>
    <property type="match status" value="1"/>
</dbReference>
<evidence type="ECO:0000256" key="1">
    <source>
        <dbReference type="ARBA" id="ARBA00008857"/>
    </source>
</evidence>
<dbReference type="Proteomes" id="UP000634134">
    <property type="component" value="Unassembled WGS sequence"/>
</dbReference>
<feature type="domain" description="Tyr recombinase" evidence="6">
    <location>
        <begin position="74"/>
        <end position="258"/>
    </location>
</feature>
<dbReference type="Pfam" id="PF00589">
    <property type="entry name" value="Phage_integrase"/>
    <property type="match status" value="1"/>
</dbReference>
<evidence type="ECO:0000313" key="8">
    <source>
        <dbReference type="EMBL" id="MBE9465499.1"/>
    </source>
</evidence>
<evidence type="ECO:0000256" key="4">
    <source>
        <dbReference type="ARBA" id="ARBA00023172"/>
    </source>
</evidence>
<evidence type="ECO:0000259" key="7">
    <source>
        <dbReference type="PROSITE" id="PS51900"/>
    </source>
</evidence>
<dbReference type="PROSITE" id="PS51900">
    <property type="entry name" value="CB"/>
    <property type="match status" value="1"/>
</dbReference>
<dbReference type="EMBL" id="JACYGY010000002">
    <property type="protein sequence ID" value="MBE9465499.1"/>
    <property type="molecule type" value="Genomic_DNA"/>
</dbReference>
<evidence type="ECO:0000313" key="9">
    <source>
        <dbReference type="Proteomes" id="UP000634134"/>
    </source>
</evidence>
<comment type="caution">
    <text evidence="8">The sequence shown here is derived from an EMBL/GenBank/DDBJ whole genome shotgun (WGS) entry which is preliminary data.</text>
</comment>
<evidence type="ECO:0000259" key="6">
    <source>
        <dbReference type="PROSITE" id="PS51898"/>
    </source>
</evidence>
<dbReference type="InterPro" id="IPR002104">
    <property type="entry name" value="Integrase_catalytic"/>
</dbReference>
<dbReference type="PROSITE" id="PS51898">
    <property type="entry name" value="TYR_RECOMBINASE"/>
    <property type="match status" value="1"/>
</dbReference>
<reference evidence="9" key="1">
    <citation type="submission" date="2023-07" db="EMBL/GenBank/DDBJ databases">
        <title>Dyadobacter sp. nov 'subterranea' isolated from contaminted grondwater.</title>
        <authorList>
            <person name="Szabo I."/>
            <person name="Al-Omari J."/>
            <person name="Szerdahelyi S.G."/>
            <person name="Rado J."/>
        </authorList>
    </citation>
    <scope>NUCLEOTIDE SEQUENCE [LARGE SCALE GENOMIC DNA]</scope>
    <source>
        <strain evidence="9">UP-52</strain>
    </source>
</reference>
<dbReference type="InterPro" id="IPR050090">
    <property type="entry name" value="Tyrosine_recombinase_XerCD"/>
</dbReference>
<dbReference type="InterPro" id="IPR013762">
    <property type="entry name" value="Integrase-like_cat_sf"/>
</dbReference>
<protein>
    <submittedName>
        <fullName evidence="8">Tyrosine-type recombinase/integrase</fullName>
    </submittedName>
</protein>
<evidence type="ECO:0000256" key="3">
    <source>
        <dbReference type="ARBA" id="ARBA00023125"/>
    </source>
</evidence>
<dbReference type="SUPFAM" id="SSF56349">
    <property type="entry name" value="DNA breaking-rejoining enzymes"/>
    <property type="match status" value="1"/>
</dbReference>
<name>A0ABR9WMV8_9BACT</name>
<sequence>MKEYAGDRILIIQDFTDKDVIKFRDYLLTSLGNTPRTANNTIIHLNTLYRHLKDRVTIRENPFKARKLKEAVTAKNIAFTDQDREAIERYMRNYDPELYIYIRFIYLAFIRPGELNAIQINDIRLQEKYILIRGAISKNGKTETVQMISSLLALISKMNLSRYDPFLYLFGSGLIPGKVITGKQVAFRRHEKVLKSLQLHKKGYTLYSWKHTGAVNAYLSGVGIKQLQMMLRHSTVQMTDIYLKSLGLRTDPNIENYNW</sequence>
<comment type="similarity">
    <text evidence="1">Belongs to the 'phage' integrase family.</text>
</comment>
<keyword evidence="4" id="KW-0233">DNA recombination</keyword>
<evidence type="ECO:0000256" key="2">
    <source>
        <dbReference type="ARBA" id="ARBA00022908"/>
    </source>
</evidence>
<gene>
    <name evidence="8" type="ORF">IEE83_26755</name>
</gene>
<keyword evidence="2" id="KW-0229">DNA integration</keyword>
<proteinExistence type="inferred from homology"/>
<dbReference type="InterPro" id="IPR044068">
    <property type="entry name" value="CB"/>
</dbReference>
<dbReference type="Gene3D" id="1.10.150.130">
    <property type="match status" value="1"/>
</dbReference>
<evidence type="ECO:0000256" key="5">
    <source>
        <dbReference type="PROSITE-ProRule" id="PRU01248"/>
    </source>
</evidence>
<organism evidence="8 9">
    <name type="scientific">Dyadobacter subterraneus</name>
    <dbReference type="NCBI Taxonomy" id="2773304"/>
    <lineage>
        <taxon>Bacteria</taxon>
        <taxon>Pseudomonadati</taxon>
        <taxon>Bacteroidota</taxon>
        <taxon>Cytophagia</taxon>
        <taxon>Cytophagales</taxon>
        <taxon>Spirosomataceae</taxon>
        <taxon>Dyadobacter</taxon>
    </lineage>
</organism>
<keyword evidence="9" id="KW-1185">Reference proteome</keyword>
<feature type="domain" description="Core-binding (CB)" evidence="7">
    <location>
        <begin position="1"/>
        <end position="53"/>
    </location>
</feature>
<dbReference type="InterPro" id="IPR010998">
    <property type="entry name" value="Integrase_recombinase_N"/>
</dbReference>